<accession>A0A7W2TV03</accession>
<evidence type="ECO:0000313" key="1">
    <source>
        <dbReference type="EMBL" id="MBA6412378.1"/>
    </source>
</evidence>
<dbReference type="AlphaFoldDB" id="A0A7W2TV03"/>
<gene>
    <name evidence="1" type="ORF">H2508_04560</name>
</gene>
<dbReference type="RefSeq" id="WP_182169290.1">
    <property type="nucleotide sequence ID" value="NZ_JACFXU010000013.1"/>
</dbReference>
<organism evidence="1 2">
    <name type="scientific">Sediminihaliea albiluteola</name>
    <dbReference type="NCBI Taxonomy" id="2758564"/>
    <lineage>
        <taxon>Bacteria</taxon>
        <taxon>Pseudomonadati</taxon>
        <taxon>Pseudomonadota</taxon>
        <taxon>Gammaproteobacteria</taxon>
        <taxon>Cellvibrionales</taxon>
        <taxon>Halieaceae</taxon>
        <taxon>Sediminihaliea</taxon>
    </lineage>
</organism>
<protein>
    <submittedName>
        <fullName evidence="1">Uncharacterized protein</fullName>
    </submittedName>
</protein>
<sequence length="98" mass="11067">MILHHNKESTEAVSQAMRETGSTQAHRLVSYLLVNGVAITHDIARDCAIGNISCAASYIRPALQKRGYTILATRPEKPILNRFGETSQIHEWRLIRLR</sequence>
<name>A0A7W2TV03_9GAMM</name>
<proteinExistence type="predicted"/>
<reference evidence="1 2" key="1">
    <citation type="submission" date="2020-07" db="EMBL/GenBank/DDBJ databases">
        <title>Halieaceae bacterium, F7430, whole genome shotgun sequencing project.</title>
        <authorList>
            <person name="Jiang S."/>
            <person name="Liu Z.W."/>
            <person name="Du Z.J."/>
        </authorList>
    </citation>
    <scope>NUCLEOTIDE SEQUENCE [LARGE SCALE GENOMIC DNA]</scope>
    <source>
        <strain evidence="1 2">F7430</strain>
    </source>
</reference>
<dbReference type="Proteomes" id="UP000539350">
    <property type="component" value="Unassembled WGS sequence"/>
</dbReference>
<keyword evidence="2" id="KW-1185">Reference proteome</keyword>
<evidence type="ECO:0000313" key="2">
    <source>
        <dbReference type="Proteomes" id="UP000539350"/>
    </source>
</evidence>
<dbReference type="EMBL" id="JACFXU010000013">
    <property type="protein sequence ID" value="MBA6412378.1"/>
    <property type="molecule type" value="Genomic_DNA"/>
</dbReference>
<comment type="caution">
    <text evidence="1">The sequence shown here is derived from an EMBL/GenBank/DDBJ whole genome shotgun (WGS) entry which is preliminary data.</text>
</comment>